<protein>
    <submittedName>
        <fullName evidence="1">Uncharacterized protein</fullName>
    </submittedName>
</protein>
<evidence type="ECO:0000313" key="1">
    <source>
        <dbReference type="EMBL" id="KAH3837471.1"/>
    </source>
</evidence>
<name>A0A9D4KD69_DREPO</name>
<proteinExistence type="predicted"/>
<organism evidence="1 2">
    <name type="scientific">Dreissena polymorpha</name>
    <name type="common">Zebra mussel</name>
    <name type="synonym">Mytilus polymorpha</name>
    <dbReference type="NCBI Taxonomy" id="45954"/>
    <lineage>
        <taxon>Eukaryota</taxon>
        <taxon>Metazoa</taxon>
        <taxon>Spiralia</taxon>
        <taxon>Lophotrochozoa</taxon>
        <taxon>Mollusca</taxon>
        <taxon>Bivalvia</taxon>
        <taxon>Autobranchia</taxon>
        <taxon>Heteroconchia</taxon>
        <taxon>Euheterodonta</taxon>
        <taxon>Imparidentia</taxon>
        <taxon>Neoheterodontei</taxon>
        <taxon>Myida</taxon>
        <taxon>Dreissenoidea</taxon>
        <taxon>Dreissenidae</taxon>
        <taxon>Dreissena</taxon>
    </lineage>
</organism>
<reference evidence="1" key="1">
    <citation type="journal article" date="2019" name="bioRxiv">
        <title>The Genome of the Zebra Mussel, Dreissena polymorpha: A Resource for Invasive Species Research.</title>
        <authorList>
            <person name="McCartney M.A."/>
            <person name="Auch B."/>
            <person name="Kono T."/>
            <person name="Mallez S."/>
            <person name="Zhang Y."/>
            <person name="Obille A."/>
            <person name="Becker A."/>
            <person name="Abrahante J.E."/>
            <person name="Garbe J."/>
            <person name="Badalamenti J.P."/>
            <person name="Herman A."/>
            <person name="Mangelson H."/>
            <person name="Liachko I."/>
            <person name="Sullivan S."/>
            <person name="Sone E.D."/>
            <person name="Koren S."/>
            <person name="Silverstein K.A.T."/>
            <person name="Beckman K.B."/>
            <person name="Gohl D.M."/>
        </authorList>
    </citation>
    <scope>NUCLEOTIDE SEQUENCE</scope>
    <source>
        <strain evidence="1">Duluth1</strain>
        <tissue evidence="1">Whole animal</tissue>
    </source>
</reference>
<accession>A0A9D4KD69</accession>
<reference evidence="1" key="2">
    <citation type="submission" date="2020-11" db="EMBL/GenBank/DDBJ databases">
        <authorList>
            <person name="McCartney M.A."/>
            <person name="Auch B."/>
            <person name="Kono T."/>
            <person name="Mallez S."/>
            <person name="Becker A."/>
            <person name="Gohl D.M."/>
            <person name="Silverstein K.A.T."/>
            <person name="Koren S."/>
            <person name="Bechman K.B."/>
            <person name="Herman A."/>
            <person name="Abrahante J.E."/>
            <person name="Garbe J."/>
        </authorList>
    </citation>
    <scope>NUCLEOTIDE SEQUENCE</scope>
    <source>
        <strain evidence="1">Duluth1</strain>
        <tissue evidence="1">Whole animal</tissue>
    </source>
</reference>
<evidence type="ECO:0000313" key="2">
    <source>
        <dbReference type="Proteomes" id="UP000828390"/>
    </source>
</evidence>
<dbReference type="AlphaFoldDB" id="A0A9D4KD69"/>
<gene>
    <name evidence="1" type="ORF">DPMN_110861</name>
</gene>
<dbReference type="Proteomes" id="UP000828390">
    <property type="component" value="Unassembled WGS sequence"/>
</dbReference>
<comment type="caution">
    <text evidence="1">The sequence shown here is derived from an EMBL/GenBank/DDBJ whole genome shotgun (WGS) entry which is preliminary data.</text>
</comment>
<dbReference type="EMBL" id="JAIWYP010000004">
    <property type="protein sequence ID" value="KAH3837471.1"/>
    <property type="molecule type" value="Genomic_DNA"/>
</dbReference>
<keyword evidence="2" id="KW-1185">Reference proteome</keyword>
<sequence length="121" mass="14143">MFQKKLEGESILWGWGLGWGSIVVCQYESKLIINKEFKAYRKALQRQKGGQQRPEPLGRRNSAGWKHFEYRPNGGRVFPLITTIFKLIRHIYKTNVLTKFHDDWPENVTFRESDPPGGHVT</sequence>